<dbReference type="EMBL" id="MU032344">
    <property type="protein sequence ID" value="KAF3771221.1"/>
    <property type="molecule type" value="Genomic_DNA"/>
</dbReference>
<dbReference type="Proteomes" id="UP000803844">
    <property type="component" value="Unassembled WGS sequence"/>
</dbReference>
<dbReference type="AlphaFoldDB" id="A0A9P4YE02"/>
<sequence length="201" mass="21646">MSLASSEFVSDGGTGLGSLSPVSTMTWGMRRKRRRDKKKAGSRTSLPPVLPLLFGGQRLSSGLFSVGSGRSASQRSKETMSGAGQGAVASSSSSRPGQHRRHTSNAWVDEDSIHGPPMNVSPGKRKSKASLRRGASGDGGGRGKGRRSWRRSFRESWPLKTISPTLPKLAYFSSSPKMMEQGGQAQHYHFDTVQTTTMDPH</sequence>
<protein>
    <submittedName>
        <fullName evidence="2">Uncharacterized protein</fullName>
    </submittedName>
</protein>
<feature type="non-terminal residue" evidence="2">
    <location>
        <position position="201"/>
    </location>
</feature>
<accession>A0A9P4YE02</accession>
<proteinExistence type="predicted"/>
<evidence type="ECO:0000313" key="3">
    <source>
        <dbReference type="Proteomes" id="UP000803844"/>
    </source>
</evidence>
<name>A0A9P4YE02_CRYP1</name>
<evidence type="ECO:0000256" key="1">
    <source>
        <dbReference type="SAM" id="MobiDB-lite"/>
    </source>
</evidence>
<reference evidence="2" key="1">
    <citation type="journal article" date="2020" name="Phytopathology">
        <title>Genome sequence of the chestnut blight fungus Cryphonectria parasitica EP155: A fundamental resource for an archetypical invasive plant pathogen.</title>
        <authorList>
            <person name="Crouch J.A."/>
            <person name="Dawe A."/>
            <person name="Aerts A."/>
            <person name="Barry K."/>
            <person name="Churchill A.C.L."/>
            <person name="Grimwood J."/>
            <person name="Hillman B."/>
            <person name="Milgroom M.G."/>
            <person name="Pangilinan J."/>
            <person name="Smith M."/>
            <person name="Salamov A."/>
            <person name="Schmutz J."/>
            <person name="Yadav J."/>
            <person name="Grigoriev I.V."/>
            <person name="Nuss D."/>
        </authorList>
    </citation>
    <scope>NUCLEOTIDE SEQUENCE</scope>
    <source>
        <strain evidence="2">EP155</strain>
    </source>
</reference>
<evidence type="ECO:0000313" key="2">
    <source>
        <dbReference type="EMBL" id="KAF3771221.1"/>
    </source>
</evidence>
<dbReference type="GeneID" id="63840119"/>
<keyword evidence="3" id="KW-1185">Reference proteome</keyword>
<dbReference type="RefSeq" id="XP_040782182.1">
    <property type="nucleotide sequence ID" value="XM_040922990.1"/>
</dbReference>
<feature type="region of interest" description="Disordered" evidence="1">
    <location>
        <begin position="1"/>
        <end position="152"/>
    </location>
</feature>
<feature type="non-terminal residue" evidence="2">
    <location>
        <position position="1"/>
    </location>
</feature>
<feature type="compositionally biased region" description="Polar residues" evidence="1">
    <location>
        <begin position="58"/>
        <end position="74"/>
    </location>
</feature>
<organism evidence="2 3">
    <name type="scientific">Cryphonectria parasitica (strain ATCC 38755 / EP155)</name>
    <dbReference type="NCBI Taxonomy" id="660469"/>
    <lineage>
        <taxon>Eukaryota</taxon>
        <taxon>Fungi</taxon>
        <taxon>Dikarya</taxon>
        <taxon>Ascomycota</taxon>
        <taxon>Pezizomycotina</taxon>
        <taxon>Sordariomycetes</taxon>
        <taxon>Sordariomycetidae</taxon>
        <taxon>Diaporthales</taxon>
        <taxon>Cryphonectriaceae</taxon>
        <taxon>Cryphonectria-Endothia species complex</taxon>
        <taxon>Cryphonectria</taxon>
    </lineage>
</organism>
<feature type="compositionally biased region" description="Basic residues" evidence="1">
    <location>
        <begin position="29"/>
        <end position="41"/>
    </location>
</feature>
<gene>
    <name evidence="2" type="ORF">M406DRAFT_354740</name>
</gene>
<comment type="caution">
    <text evidence="2">The sequence shown here is derived from an EMBL/GenBank/DDBJ whole genome shotgun (WGS) entry which is preliminary data.</text>
</comment>
<dbReference type="OrthoDB" id="4760011at2759"/>